<dbReference type="AlphaFoldDB" id="A0A6G4APQ7"/>
<comment type="caution">
    <text evidence="2">The sequence shown here is derived from an EMBL/GenBank/DDBJ whole genome shotgun (WGS) entry which is preliminary data.</text>
</comment>
<dbReference type="Gene3D" id="3.90.1200.10">
    <property type="match status" value="1"/>
</dbReference>
<dbReference type="InterPro" id="IPR051678">
    <property type="entry name" value="AGP_Transferase"/>
</dbReference>
<proteinExistence type="predicted"/>
<dbReference type="InterPro" id="IPR011009">
    <property type="entry name" value="Kinase-like_dom_sf"/>
</dbReference>
<dbReference type="Pfam" id="PF01636">
    <property type="entry name" value="APH"/>
    <property type="match status" value="1"/>
</dbReference>
<gene>
    <name evidence="2" type="ORF">G4H13_34435</name>
</gene>
<dbReference type="InterPro" id="IPR002575">
    <property type="entry name" value="Aminoglycoside_PTrfase"/>
</dbReference>
<evidence type="ECO:0000313" key="3">
    <source>
        <dbReference type="Proteomes" id="UP000476310"/>
    </source>
</evidence>
<dbReference type="SUPFAM" id="SSF56112">
    <property type="entry name" value="Protein kinase-like (PK-like)"/>
    <property type="match status" value="1"/>
</dbReference>
<dbReference type="PANTHER" id="PTHR21310">
    <property type="entry name" value="AMINOGLYCOSIDE PHOSPHOTRANSFERASE-RELATED-RELATED"/>
    <property type="match status" value="1"/>
</dbReference>
<protein>
    <submittedName>
        <fullName evidence="2">Phosphotransferase</fullName>
    </submittedName>
</protein>
<keyword evidence="3" id="KW-1185">Reference proteome</keyword>
<name>A0A6G4APQ7_9ACTN</name>
<organism evidence="2 3">
    <name type="scientific">Streptomyces rhizosphaericus</name>
    <dbReference type="NCBI Taxonomy" id="114699"/>
    <lineage>
        <taxon>Bacteria</taxon>
        <taxon>Bacillati</taxon>
        <taxon>Actinomycetota</taxon>
        <taxon>Actinomycetes</taxon>
        <taxon>Kitasatosporales</taxon>
        <taxon>Streptomycetaceae</taxon>
        <taxon>Streptomyces</taxon>
        <taxon>Streptomyces violaceusniger group</taxon>
    </lineage>
</organism>
<feature type="domain" description="Aminoglycoside phosphotransferase" evidence="1">
    <location>
        <begin position="108"/>
        <end position="180"/>
    </location>
</feature>
<reference evidence="2" key="1">
    <citation type="submission" date="2020-02" db="EMBL/GenBank/DDBJ databases">
        <title>A new Streptomyces sp. for controlling soil-borne diseases.</title>
        <authorList>
            <person name="Li X."/>
            <person name="Tian Y."/>
            <person name="Gao K."/>
        </authorList>
    </citation>
    <scope>NUCLEOTIDE SEQUENCE [LARGE SCALE GENOMIC DNA]</scope>
    <source>
        <strain evidence="2">0250</strain>
    </source>
</reference>
<sequence>MRPLKHGYTNRTIGDGLIVEKTYEGPDAGIRSAREHTLLTRLYGQLPVPPVHGLDNGILTLGFVAGTPGQELMDAGHAAPVLEACGTLLRRIHATTPSVLGADVDDAGRVLVHGDFGPNNLLLDPVTFQVTAVVDWEFAHLGDAVEDLAWCEWIVRMHHAEHRQKVDDFFNAYGRPVPAWPIRQAAMLARCTALQQFCHRWEPNGPGVRQWQERTATTAGWRE</sequence>
<evidence type="ECO:0000313" key="2">
    <source>
        <dbReference type="EMBL" id="NEW75325.1"/>
    </source>
</evidence>
<evidence type="ECO:0000259" key="1">
    <source>
        <dbReference type="Pfam" id="PF01636"/>
    </source>
</evidence>
<accession>A0A6G4APQ7</accession>
<dbReference type="Proteomes" id="UP000476310">
    <property type="component" value="Unassembled WGS sequence"/>
</dbReference>
<dbReference type="EMBL" id="JAAIKT010000057">
    <property type="protein sequence ID" value="NEW75325.1"/>
    <property type="molecule type" value="Genomic_DNA"/>
</dbReference>